<evidence type="ECO:0000256" key="1">
    <source>
        <dbReference type="SAM" id="Coils"/>
    </source>
</evidence>
<evidence type="ECO:0000313" key="3">
    <source>
        <dbReference type="EMBL" id="RCH86776.1"/>
    </source>
</evidence>
<protein>
    <submittedName>
        <fullName evidence="3">Uncharacterized protein</fullName>
    </submittedName>
</protein>
<comment type="caution">
    <text evidence="3">The sequence shown here is derived from an EMBL/GenBank/DDBJ whole genome shotgun (WGS) entry which is preliminary data.</text>
</comment>
<name>A0A367JA28_RHIST</name>
<evidence type="ECO:0000313" key="4">
    <source>
        <dbReference type="Proteomes" id="UP000253551"/>
    </source>
</evidence>
<feature type="compositionally biased region" description="Polar residues" evidence="2">
    <location>
        <begin position="480"/>
        <end position="500"/>
    </location>
</feature>
<keyword evidence="1" id="KW-0175">Coiled coil</keyword>
<feature type="compositionally biased region" description="Polar residues" evidence="2">
    <location>
        <begin position="20"/>
        <end position="31"/>
    </location>
</feature>
<proteinExistence type="predicted"/>
<evidence type="ECO:0000256" key="2">
    <source>
        <dbReference type="SAM" id="MobiDB-lite"/>
    </source>
</evidence>
<keyword evidence="4" id="KW-1185">Reference proteome</keyword>
<gene>
    <name evidence="3" type="ORF">CU098_006890</name>
</gene>
<dbReference type="Proteomes" id="UP000253551">
    <property type="component" value="Unassembled WGS sequence"/>
</dbReference>
<feature type="region of interest" description="Disordered" evidence="2">
    <location>
        <begin position="403"/>
        <end position="500"/>
    </location>
</feature>
<dbReference type="AlphaFoldDB" id="A0A367JA28"/>
<accession>A0A367JA28</accession>
<dbReference type="EMBL" id="PJQM01003862">
    <property type="protein sequence ID" value="RCH86776.1"/>
    <property type="molecule type" value="Genomic_DNA"/>
</dbReference>
<feature type="region of interest" description="Disordered" evidence="2">
    <location>
        <begin position="1"/>
        <end position="38"/>
    </location>
</feature>
<dbReference type="STRING" id="4846.A0A367JA28"/>
<feature type="compositionally biased region" description="Low complexity" evidence="2">
    <location>
        <begin position="411"/>
        <end position="423"/>
    </location>
</feature>
<feature type="compositionally biased region" description="Basic and acidic residues" evidence="2">
    <location>
        <begin position="1"/>
        <end position="15"/>
    </location>
</feature>
<dbReference type="OrthoDB" id="2279208at2759"/>
<sequence>MHELVKNEKKKESRARPLLQTRTDPIALSTSAEEEQKEEQQKRIAARAAKAMAQVLQRRREPRSQMIWGDRKKAVIKRYPDGSQEIIVPQTLTPEQENYEFPPRSRFLKKLANSTAERRRISVLQDHLAPSAPDSIVSTEVTPAPSYQTINTSAEMRQPDQLALNEWFTKKENRTMSRKSDKDRAVIDWINDVERHSKSLLTADKKYQHLVVKKPSPSTSQNSNKIQFKSEAGKRWANSILSNASLLAPDDTCRKHYVPRRLLSSLRQQDFKTNDVDIGIEEENKQATEAASKIQMIWKEYQNKSSPAVLENQIGQTVMATTGQRTPIAGMVQLVQMLHHSLNVQRQKSHDRMAKLESLLKEETKKRQEAEENMKRLESIYGSTKPPTSSLLSRVTELELSVKRNSVKRQSPTSSTTSKKSTTLVATAHVPPSTKKPIITSRQRKSVVPELPLRSNPRSSNQIRSSSLAPAARALSSSRKNITTTRRLTVATPNTRRPVQ</sequence>
<organism evidence="3 4">
    <name type="scientific">Rhizopus stolonifer</name>
    <name type="common">Rhizopus nigricans</name>
    <dbReference type="NCBI Taxonomy" id="4846"/>
    <lineage>
        <taxon>Eukaryota</taxon>
        <taxon>Fungi</taxon>
        <taxon>Fungi incertae sedis</taxon>
        <taxon>Mucoromycota</taxon>
        <taxon>Mucoromycotina</taxon>
        <taxon>Mucoromycetes</taxon>
        <taxon>Mucorales</taxon>
        <taxon>Mucorineae</taxon>
        <taxon>Rhizopodaceae</taxon>
        <taxon>Rhizopus</taxon>
    </lineage>
</organism>
<feature type="compositionally biased region" description="Low complexity" evidence="2">
    <location>
        <begin position="464"/>
        <end position="479"/>
    </location>
</feature>
<reference evidence="3 4" key="1">
    <citation type="journal article" date="2018" name="G3 (Bethesda)">
        <title>Phylogenetic and Phylogenomic Definition of Rhizopus Species.</title>
        <authorList>
            <person name="Gryganskyi A.P."/>
            <person name="Golan J."/>
            <person name="Dolatabadi S."/>
            <person name="Mondo S."/>
            <person name="Robb S."/>
            <person name="Idnurm A."/>
            <person name="Muszewska A."/>
            <person name="Steczkiewicz K."/>
            <person name="Masonjones S."/>
            <person name="Liao H.L."/>
            <person name="Gajdeczka M.T."/>
            <person name="Anike F."/>
            <person name="Vuek A."/>
            <person name="Anishchenko I.M."/>
            <person name="Voigt K."/>
            <person name="de Hoog G.S."/>
            <person name="Smith M.E."/>
            <person name="Heitman J."/>
            <person name="Vilgalys R."/>
            <person name="Stajich J.E."/>
        </authorList>
    </citation>
    <scope>NUCLEOTIDE SEQUENCE [LARGE SCALE GENOMIC DNA]</scope>
    <source>
        <strain evidence="3 4">LSU 92-RS-03</strain>
    </source>
</reference>
<feature type="coiled-coil region" evidence="1">
    <location>
        <begin position="346"/>
        <end position="380"/>
    </location>
</feature>